<dbReference type="Gene3D" id="3.30.1200.10">
    <property type="entry name" value="YggU-like"/>
    <property type="match status" value="1"/>
</dbReference>
<comment type="caution">
    <text evidence="2">The sequence shown here is derived from an EMBL/GenBank/DDBJ whole genome shotgun (WGS) entry which is preliminary data.</text>
</comment>
<dbReference type="AlphaFoldDB" id="A0A1F5WZ76"/>
<dbReference type="SUPFAM" id="SSF69786">
    <property type="entry name" value="YggU-like"/>
    <property type="match status" value="1"/>
</dbReference>
<protein>
    <submittedName>
        <fullName evidence="2">Uncharacterized protein</fullName>
    </submittedName>
</protein>
<evidence type="ECO:0000313" key="2">
    <source>
        <dbReference type="EMBL" id="OGF80611.1"/>
    </source>
</evidence>
<dbReference type="InterPro" id="IPR003746">
    <property type="entry name" value="DUF167"/>
</dbReference>
<accession>A0A1F5WZ76</accession>
<reference evidence="2 3" key="1">
    <citation type="journal article" date="2016" name="Nat. Commun.">
        <title>Thousands of microbial genomes shed light on interconnected biogeochemical processes in an aquifer system.</title>
        <authorList>
            <person name="Anantharaman K."/>
            <person name="Brown C.T."/>
            <person name="Hug L.A."/>
            <person name="Sharon I."/>
            <person name="Castelle C.J."/>
            <person name="Probst A.J."/>
            <person name="Thomas B.C."/>
            <person name="Singh A."/>
            <person name="Wilkins M.J."/>
            <person name="Karaoz U."/>
            <person name="Brodie E.L."/>
            <person name="Williams K.H."/>
            <person name="Hubbard S.S."/>
            <person name="Banfield J.F."/>
        </authorList>
    </citation>
    <scope>NUCLEOTIDE SEQUENCE [LARGE SCALE GENOMIC DNA]</scope>
</reference>
<dbReference type="EMBL" id="MFID01000032">
    <property type="protein sequence ID" value="OGF80611.1"/>
    <property type="molecule type" value="Genomic_DNA"/>
</dbReference>
<organism evidence="2 3">
    <name type="scientific">Candidatus Giovannonibacteria bacterium RIFCSPLOWO2_01_FULL_45_34</name>
    <dbReference type="NCBI Taxonomy" id="1798351"/>
    <lineage>
        <taxon>Bacteria</taxon>
        <taxon>Candidatus Giovannoniibacteriota</taxon>
    </lineage>
</organism>
<dbReference type="NCBIfam" id="TIGR00251">
    <property type="entry name" value="DUF167 family protein"/>
    <property type="match status" value="1"/>
</dbReference>
<evidence type="ECO:0000256" key="1">
    <source>
        <dbReference type="ARBA" id="ARBA00010364"/>
    </source>
</evidence>
<dbReference type="Pfam" id="PF02594">
    <property type="entry name" value="DUF167"/>
    <property type="match status" value="1"/>
</dbReference>
<proteinExistence type="inferred from homology"/>
<comment type="similarity">
    <text evidence="1">Belongs to the UPF0235 family.</text>
</comment>
<sequence length="73" mass="7852">MKKISVKVKTGAKIEKIEKDPLGGYNVRVRERPTDGRANEAVIEALAEYFGVPKSAVSIISGHASKTKIIGIS</sequence>
<dbReference type="Proteomes" id="UP000178114">
    <property type="component" value="Unassembled WGS sequence"/>
</dbReference>
<gene>
    <name evidence="2" type="ORF">A2930_02920</name>
</gene>
<dbReference type="InterPro" id="IPR036591">
    <property type="entry name" value="YggU-like_sf"/>
</dbReference>
<dbReference type="STRING" id="1798351.A2930_02920"/>
<evidence type="ECO:0000313" key="3">
    <source>
        <dbReference type="Proteomes" id="UP000178114"/>
    </source>
</evidence>
<dbReference type="SMART" id="SM01152">
    <property type="entry name" value="DUF167"/>
    <property type="match status" value="1"/>
</dbReference>
<name>A0A1F5WZ76_9BACT</name>